<organism evidence="3 4">
    <name type="scientific">Stieleria maiorica</name>
    <dbReference type="NCBI Taxonomy" id="2795974"/>
    <lineage>
        <taxon>Bacteria</taxon>
        <taxon>Pseudomonadati</taxon>
        <taxon>Planctomycetota</taxon>
        <taxon>Planctomycetia</taxon>
        <taxon>Pirellulales</taxon>
        <taxon>Pirellulaceae</taxon>
        <taxon>Stieleria</taxon>
    </lineage>
</organism>
<dbReference type="PANTHER" id="PTHR35889">
    <property type="entry name" value="CYCLOINULO-OLIGOSACCHARIDE FRUCTANOTRANSFERASE-RELATED"/>
    <property type="match status" value="1"/>
</dbReference>
<reference evidence="3 4" key="1">
    <citation type="submission" date="2019-02" db="EMBL/GenBank/DDBJ databases">
        <title>Planctomycetal bacteria perform biofilm scaping via a novel small molecule.</title>
        <authorList>
            <person name="Jeske O."/>
            <person name="Boedeker C."/>
            <person name="Wiegand S."/>
            <person name="Breitling P."/>
            <person name="Kallscheuer N."/>
            <person name="Jogler M."/>
            <person name="Rohde M."/>
            <person name="Petersen J."/>
            <person name="Medema M.H."/>
            <person name="Surup F."/>
            <person name="Jogler C."/>
        </authorList>
    </citation>
    <scope>NUCLEOTIDE SEQUENCE [LARGE SCALE GENOMIC DNA]</scope>
    <source>
        <strain evidence="3 4">Mal15</strain>
    </source>
</reference>
<dbReference type="EMBL" id="CP036264">
    <property type="protein sequence ID" value="QEF99632.1"/>
    <property type="molecule type" value="Genomic_DNA"/>
</dbReference>
<sequence>MGPEQSQIWRLFAFVLASLVAGTTNGQFDALIDREVARQHGERETALISRCSDEVFLRRVYLDLSGRNPTAAQAREFLDSEAPNKRDALIDELIERPSFGVNLADRWDTELTYGDSQWPLIPFTRWLQRQFNEDRPWDETARELLTATGAQFSNPAVTMFFGAGKNQTLSPEQATDLVGRAFMGITLECAQCHDHPNSEWTHRQYWGIAGFLGNTTLTSKWPNRALAPSREVHEVEGVVVGVADAAAPDWRYESPDRALNVVASLPDQETGTEGRAAAYRRVRYRAEFADWLLQCETPYLARSFVNRVWHHLFGCGLVDPVDDHRTNNPPRYTELHNELVKKFREDGYKIKKLYREICQSATYQQEGVSHDDPRDLAGTNLRVLSPNQLFDCFHSILGEEAVTYTRGIYGARGARRGFIRGFGDEASIGKPTSFSKGMRDFLKVLNSQKIEGGTRWRIEQHRDLWDTPPAIVEELFLLTLSRRPSPNELSTMLQFIQESESADQGYEGVLWTLLNSGEFFVIP</sequence>
<dbReference type="AlphaFoldDB" id="A0A5B9MEE0"/>
<accession>A0A5B9MEE0</accession>
<evidence type="ECO:0000313" key="4">
    <source>
        <dbReference type="Proteomes" id="UP000321353"/>
    </source>
</evidence>
<evidence type="ECO:0000259" key="1">
    <source>
        <dbReference type="Pfam" id="PF07583"/>
    </source>
</evidence>
<evidence type="ECO:0000313" key="3">
    <source>
        <dbReference type="EMBL" id="QEF99632.1"/>
    </source>
</evidence>
<keyword evidence="4" id="KW-1185">Reference proteome</keyword>
<gene>
    <name evidence="3" type="ORF">Mal15_36980</name>
</gene>
<proteinExistence type="predicted"/>
<dbReference type="InterPro" id="IPR022655">
    <property type="entry name" value="DUF1553"/>
</dbReference>
<dbReference type="Pfam" id="PF07587">
    <property type="entry name" value="PSD1"/>
    <property type="match status" value="1"/>
</dbReference>
<protein>
    <recommendedName>
        <fullName evidence="5">DUF1553 domain-containing protein</fullName>
    </recommendedName>
</protein>
<dbReference type="Pfam" id="PF07583">
    <property type="entry name" value="PSCyt2"/>
    <property type="match status" value="1"/>
</dbReference>
<dbReference type="PANTHER" id="PTHR35889:SF3">
    <property type="entry name" value="F-BOX DOMAIN-CONTAINING PROTEIN"/>
    <property type="match status" value="1"/>
</dbReference>
<evidence type="ECO:0000259" key="2">
    <source>
        <dbReference type="Pfam" id="PF07587"/>
    </source>
</evidence>
<dbReference type="Proteomes" id="UP000321353">
    <property type="component" value="Chromosome"/>
</dbReference>
<dbReference type="KEGG" id="smam:Mal15_36980"/>
<evidence type="ECO:0008006" key="5">
    <source>
        <dbReference type="Google" id="ProtNLM"/>
    </source>
</evidence>
<feature type="domain" description="DUF1553" evidence="2">
    <location>
        <begin position="285"/>
        <end position="372"/>
    </location>
</feature>
<feature type="domain" description="DUF1549" evidence="1">
    <location>
        <begin position="32"/>
        <end position="215"/>
    </location>
</feature>
<dbReference type="InterPro" id="IPR011444">
    <property type="entry name" value="DUF1549"/>
</dbReference>
<name>A0A5B9MEE0_9BACT</name>